<dbReference type="RefSeq" id="WP_024501274.1">
    <property type="nucleotide sequence ID" value="NZ_CP088147.1"/>
</dbReference>
<name>A0AB38T461_9HYPH</name>
<protein>
    <submittedName>
        <fullName evidence="1">Uncharacterized protein</fullName>
    </submittedName>
</protein>
<evidence type="ECO:0000313" key="2">
    <source>
        <dbReference type="Proteomes" id="UP001060070"/>
    </source>
</evidence>
<dbReference type="Proteomes" id="UP001060070">
    <property type="component" value="Chromosome"/>
</dbReference>
<reference evidence="1 2" key="1">
    <citation type="journal article" date="2022" name="Microbiol. Resour. Announc.">
        <title>Complete Genome Sequence of Mesorhizobium ciceri Strain R30, a Rhizobium Used as a Commercial Inoculant for Chickpea in Argentina.</title>
        <authorList>
            <person name="Foresto E."/>
            <person name="Revale S."/>
            <person name="Primo E."/>
            <person name="Nievas F."/>
            <person name="Carezzano E."/>
            <person name="Puente M."/>
            <person name="Alzari P."/>
            <person name="Mart M."/>
            <person name="Ben-Assaya M."/>
            <person name="Mornico D."/>
            <person name="Santoro M."/>
            <person name="Mart F."/>
            <person name="Giordano W."/>
            <person name="Bogino P."/>
        </authorList>
    </citation>
    <scope>NUCLEOTIDE SEQUENCE [LARGE SCALE GENOMIC DNA]</scope>
    <source>
        <strain evidence="1 2">R30</strain>
    </source>
</reference>
<dbReference type="AlphaFoldDB" id="A0AB38T461"/>
<organism evidence="1 2">
    <name type="scientific">Mesorhizobium ciceri</name>
    <dbReference type="NCBI Taxonomy" id="39645"/>
    <lineage>
        <taxon>Bacteria</taxon>
        <taxon>Pseudomonadati</taxon>
        <taxon>Pseudomonadota</taxon>
        <taxon>Alphaproteobacteria</taxon>
        <taxon>Hyphomicrobiales</taxon>
        <taxon>Phyllobacteriaceae</taxon>
        <taxon>Mesorhizobium</taxon>
    </lineage>
</organism>
<proteinExistence type="predicted"/>
<accession>A0AB38T461</accession>
<sequence>MAFAQNNLGDVSWNRASYGGGKAEYQKAIGFFENAKQGFTEAGYTMPSLSPSTLLAHRALSFGRLYRPYMSCHRNPLPGTAEG</sequence>
<gene>
    <name evidence="1" type="ORF">LRP29_18480</name>
</gene>
<dbReference type="EMBL" id="CP088147">
    <property type="protein sequence ID" value="UTU49488.1"/>
    <property type="molecule type" value="Genomic_DNA"/>
</dbReference>
<evidence type="ECO:0000313" key="1">
    <source>
        <dbReference type="EMBL" id="UTU49488.1"/>
    </source>
</evidence>
<keyword evidence="2" id="KW-1185">Reference proteome</keyword>